<name>A0A6N7J0A1_9FIRM</name>
<feature type="binding site" evidence="12">
    <location>
        <position position="109"/>
    </location>
    <ligand>
        <name>K(+)</name>
        <dbReference type="ChEBI" id="CHEBI:29103"/>
    </ligand>
</feature>
<evidence type="ECO:0000256" key="12">
    <source>
        <dbReference type="PIRSR" id="PIRSR006247-1"/>
    </source>
</evidence>
<evidence type="ECO:0000256" key="13">
    <source>
        <dbReference type="SAM" id="Phobius"/>
    </source>
</evidence>
<keyword evidence="6" id="KW-0633">Potassium transport</keyword>
<keyword evidence="3" id="KW-0813">Transport</keyword>
<feature type="transmembrane region" description="Helical" evidence="13">
    <location>
        <begin position="236"/>
        <end position="256"/>
    </location>
</feature>
<dbReference type="Pfam" id="PF02386">
    <property type="entry name" value="TrkH"/>
    <property type="match status" value="1"/>
</dbReference>
<keyword evidence="7 13" id="KW-0812">Transmembrane</keyword>
<feature type="binding site" evidence="12">
    <location>
        <position position="311"/>
    </location>
    <ligand>
        <name>K(+)</name>
        <dbReference type="ChEBI" id="CHEBI:29103"/>
    </ligand>
</feature>
<accession>A0A6N7J0A1</accession>
<sequence>MNQSIIKYVIGKVMTIVGALMLLPIVTGIIYQEKEAFAYVIVGAASFLAGQLLSRKKPKNTMFYLKEGCVVTALTWILISIIGAIPFVLTGEIPNFIDAMFETSSGFTTTGSSILKNVEALSHTSLIWRSFTHWVGGMGVLVFLLAVIPMSGGSNINLMKAESPGPSVGKLAPKIRNSASILYKIYLGMTVLEIVLLLIAKMPLFDTLCISFGSAGTGGFGVRNDSCGSYTGLQQWITGIFCALFGVNFNFYYYILDREPKKSFKMEEVRTYFCIIFASTFLIFFNILPRFNTVESALRASFFQVSSIITTTGFSSVDFNLWPSFSKVILVALMFVGACAGSTGGGYKVSRLVIAIKTVIKEANSYIHPKSVKKIKMDGECVEHDVLRSINVYTITYLVIFVVSVLLVSIEGKDLVTTFTAVAATYNNIGPGLAAVGPSANFADLSYFSKIVLIFDMLSGRLELFPMLILFHPAVLKDVFLKKKALKATK</sequence>
<feature type="transmembrane region" description="Helical" evidence="13">
    <location>
        <begin position="36"/>
        <end position="53"/>
    </location>
</feature>
<evidence type="ECO:0000313" key="15">
    <source>
        <dbReference type="Proteomes" id="UP000460257"/>
    </source>
</evidence>
<evidence type="ECO:0000256" key="5">
    <source>
        <dbReference type="ARBA" id="ARBA00022519"/>
    </source>
</evidence>
<dbReference type="PIRSF" id="PIRSF006247">
    <property type="entry name" value="TrkH"/>
    <property type="match status" value="1"/>
</dbReference>
<evidence type="ECO:0000256" key="2">
    <source>
        <dbReference type="ARBA" id="ARBA00009137"/>
    </source>
</evidence>
<dbReference type="InterPro" id="IPR004772">
    <property type="entry name" value="TrkH"/>
</dbReference>
<dbReference type="InterPro" id="IPR003445">
    <property type="entry name" value="Cat_transpt"/>
</dbReference>
<feature type="transmembrane region" description="Helical" evidence="13">
    <location>
        <begin position="328"/>
        <end position="347"/>
    </location>
</feature>
<evidence type="ECO:0000256" key="8">
    <source>
        <dbReference type="ARBA" id="ARBA00022958"/>
    </source>
</evidence>
<evidence type="ECO:0000256" key="9">
    <source>
        <dbReference type="ARBA" id="ARBA00022989"/>
    </source>
</evidence>
<comment type="similarity">
    <text evidence="2">Belongs to the TrkH potassium transport family.</text>
</comment>
<dbReference type="PANTHER" id="PTHR32024:SF2">
    <property type="entry name" value="TRK SYSTEM POTASSIUM UPTAKE PROTEIN TRKG-RELATED"/>
    <property type="match status" value="1"/>
</dbReference>
<keyword evidence="12" id="KW-0479">Metal-binding</keyword>
<keyword evidence="5" id="KW-0997">Cell inner membrane</keyword>
<comment type="caution">
    <text evidence="14">The sequence shown here is derived from an EMBL/GenBank/DDBJ whole genome shotgun (WGS) entry which is preliminary data.</text>
</comment>
<dbReference type="GO" id="GO:0046872">
    <property type="term" value="F:metal ion binding"/>
    <property type="evidence" value="ECO:0007669"/>
    <property type="project" value="UniProtKB-KW"/>
</dbReference>
<evidence type="ECO:0000256" key="7">
    <source>
        <dbReference type="ARBA" id="ARBA00022692"/>
    </source>
</evidence>
<evidence type="ECO:0000256" key="6">
    <source>
        <dbReference type="ARBA" id="ARBA00022538"/>
    </source>
</evidence>
<feature type="binding site" evidence="12">
    <location>
        <position position="428"/>
    </location>
    <ligand>
        <name>K(+)</name>
        <dbReference type="ChEBI" id="CHEBI:29103"/>
    </ligand>
</feature>
<feature type="transmembrane region" description="Helical" evidence="13">
    <location>
        <begin position="268"/>
        <end position="288"/>
    </location>
</feature>
<feature type="transmembrane region" description="Helical" evidence="13">
    <location>
        <begin position="181"/>
        <end position="200"/>
    </location>
</feature>
<feature type="transmembrane region" description="Helical" evidence="13">
    <location>
        <begin position="464"/>
        <end position="481"/>
    </location>
</feature>
<evidence type="ECO:0000256" key="1">
    <source>
        <dbReference type="ARBA" id="ARBA00004429"/>
    </source>
</evidence>
<feature type="transmembrane region" description="Helical" evidence="13">
    <location>
        <begin position="131"/>
        <end position="150"/>
    </location>
</feature>
<protein>
    <submittedName>
        <fullName evidence="14">TrkH family potassium uptake protein</fullName>
    </submittedName>
</protein>
<keyword evidence="11 13" id="KW-0472">Membrane</keyword>
<keyword evidence="4" id="KW-1003">Cell membrane</keyword>
<dbReference type="EMBL" id="VOGC01000002">
    <property type="protein sequence ID" value="MQN01037.1"/>
    <property type="molecule type" value="Genomic_DNA"/>
</dbReference>
<feature type="binding site" evidence="12">
    <location>
        <position position="218"/>
    </location>
    <ligand>
        <name>K(+)</name>
        <dbReference type="ChEBI" id="CHEBI:29103"/>
    </ligand>
</feature>
<evidence type="ECO:0000256" key="4">
    <source>
        <dbReference type="ARBA" id="ARBA00022475"/>
    </source>
</evidence>
<comment type="subcellular location">
    <subcellularLocation>
        <location evidence="1">Cell inner membrane</location>
        <topology evidence="1">Multi-pass membrane protein</topology>
    </subcellularLocation>
</comment>
<keyword evidence="8 12" id="KW-0630">Potassium</keyword>
<dbReference type="PANTHER" id="PTHR32024">
    <property type="entry name" value="TRK SYSTEM POTASSIUM UPTAKE PROTEIN TRKG-RELATED"/>
    <property type="match status" value="1"/>
</dbReference>
<evidence type="ECO:0000256" key="3">
    <source>
        <dbReference type="ARBA" id="ARBA00022448"/>
    </source>
</evidence>
<dbReference type="Proteomes" id="UP000460257">
    <property type="component" value="Unassembled WGS sequence"/>
</dbReference>
<evidence type="ECO:0000313" key="14">
    <source>
        <dbReference type="EMBL" id="MQN01037.1"/>
    </source>
</evidence>
<evidence type="ECO:0000256" key="10">
    <source>
        <dbReference type="ARBA" id="ARBA00023065"/>
    </source>
</evidence>
<feature type="transmembrane region" description="Helical" evidence="13">
    <location>
        <begin position="65"/>
        <end position="89"/>
    </location>
</feature>
<feature type="transmembrane region" description="Helical" evidence="13">
    <location>
        <begin position="9"/>
        <end position="30"/>
    </location>
</feature>
<organism evidence="14 15">
    <name type="scientific">Candidatus Weimeria bifida</name>
    <dbReference type="NCBI Taxonomy" id="2599074"/>
    <lineage>
        <taxon>Bacteria</taxon>
        <taxon>Bacillati</taxon>
        <taxon>Bacillota</taxon>
        <taxon>Clostridia</taxon>
        <taxon>Lachnospirales</taxon>
        <taxon>Lachnospiraceae</taxon>
        <taxon>Candidatus Weimeria</taxon>
    </lineage>
</organism>
<keyword evidence="10" id="KW-0406">Ion transport</keyword>
<gene>
    <name evidence="14" type="ORF">FRC54_03505</name>
</gene>
<keyword evidence="9 13" id="KW-1133">Transmembrane helix</keyword>
<proteinExistence type="inferred from homology"/>
<dbReference type="AlphaFoldDB" id="A0A6N7J0A1"/>
<feature type="binding site" evidence="12">
    <location>
        <position position="312"/>
    </location>
    <ligand>
        <name>K(+)</name>
        <dbReference type="ChEBI" id="CHEBI:29103"/>
    </ligand>
</feature>
<reference evidence="14" key="1">
    <citation type="journal article" date="2020" name="Appl. Environ. Microbiol.">
        <title>Medium-Chain Fatty Acid Synthesis by 'Candidatus Weimeria bifida' gen. nov., sp. nov., and 'Candidatus Pseudoramibacter fermentans' sp. nov.</title>
        <authorList>
            <person name="Scarborough M.J."/>
            <person name="Myers K.S."/>
            <person name="Donohue T.J."/>
            <person name="Noguera D.R."/>
        </authorList>
    </citation>
    <scope>NUCLEOTIDE SEQUENCE</scope>
    <source>
        <strain evidence="14">LCO1.1</strain>
    </source>
</reference>
<dbReference type="GO" id="GO:0005886">
    <property type="term" value="C:plasma membrane"/>
    <property type="evidence" value="ECO:0007669"/>
    <property type="project" value="UniProtKB-SubCell"/>
</dbReference>
<feature type="transmembrane region" description="Helical" evidence="13">
    <location>
        <begin position="390"/>
        <end position="410"/>
    </location>
</feature>
<dbReference type="GO" id="GO:0015379">
    <property type="term" value="F:potassium:chloride symporter activity"/>
    <property type="evidence" value="ECO:0007669"/>
    <property type="project" value="InterPro"/>
</dbReference>
<feature type="binding site" evidence="12">
    <location>
        <position position="110"/>
    </location>
    <ligand>
        <name>K(+)</name>
        <dbReference type="ChEBI" id="CHEBI:29103"/>
    </ligand>
</feature>
<evidence type="ECO:0000256" key="11">
    <source>
        <dbReference type="ARBA" id="ARBA00023136"/>
    </source>
</evidence>
<keyword evidence="15" id="KW-1185">Reference proteome</keyword>